<accession>A0A1K2F606</accession>
<dbReference type="RefSeq" id="WP_072488999.1">
    <property type="nucleotide sequence ID" value="NZ_CP108276.1"/>
</dbReference>
<dbReference type="OrthoDB" id="4155719at2"/>
<sequence>MEIIPGRGVELVMIGDHRTGVEERVGPPSLGPAADRPAVYATTPTLVITYAPDDTVELVEIGYSGQGGEAEASYDGIQLTHRLIDDVVAELHAKGYTSKPFDIGYDFHAGFSVWSMRVLEAREVDRTAEEDDPRCVVEGVSVAPYGYFGDE</sequence>
<reference evidence="1 2" key="1">
    <citation type="submission" date="2016-11" db="EMBL/GenBank/DDBJ databases">
        <authorList>
            <person name="Jaros S."/>
            <person name="Januszkiewicz K."/>
            <person name="Wedrychowicz H."/>
        </authorList>
    </citation>
    <scope>NUCLEOTIDE SEQUENCE [LARGE SCALE GENOMIC DNA]</scope>
    <source>
        <strain evidence="1 2">OK807</strain>
    </source>
</reference>
<evidence type="ECO:0000313" key="2">
    <source>
        <dbReference type="Proteomes" id="UP000181909"/>
    </source>
</evidence>
<dbReference type="Proteomes" id="UP000181909">
    <property type="component" value="Unassembled WGS sequence"/>
</dbReference>
<name>A0A1K2F606_STRAR</name>
<proteinExistence type="predicted"/>
<dbReference type="STRING" id="1893.SAMN02787144_103238"/>
<dbReference type="EMBL" id="FPJO01000032">
    <property type="protein sequence ID" value="SFY42846.1"/>
    <property type="molecule type" value="Genomic_DNA"/>
</dbReference>
<dbReference type="AlphaFoldDB" id="A0A1K2F606"/>
<gene>
    <name evidence="1" type="ORF">SAMN02787144_103238</name>
</gene>
<evidence type="ECO:0000313" key="1">
    <source>
        <dbReference type="EMBL" id="SFY42846.1"/>
    </source>
</evidence>
<organism evidence="1 2">
    <name type="scientific">Streptomyces atratus</name>
    <dbReference type="NCBI Taxonomy" id="1893"/>
    <lineage>
        <taxon>Bacteria</taxon>
        <taxon>Bacillati</taxon>
        <taxon>Actinomycetota</taxon>
        <taxon>Actinomycetes</taxon>
        <taxon>Kitasatosporales</taxon>
        <taxon>Streptomycetaceae</taxon>
        <taxon>Streptomyces</taxon>
    </lineage>
</organism>
<protein>
    <submittedName>
        <fullName evidence="1">Uncharacterized protein</fullName>
    </submittedName>
</protein>